<gene>
    <name evidence="1" type="ORF">A4A49_18092</name>
</gene>
<accession>A0A1J6HWU2</accession>
<dbReference type="Proteomes" id="UP000187609">
    <property type="component" value="Unassembled WGS sequence"/>
</dbReference>
<comment type="caution">
    <text evidence="1">The sequence shown here is derived from an EMBL/GenBank/DDBJ whole genome shotgun (WGS) entry which is preliminary data.</text>
</comment>
<organism evidence="1 2">
    <name type="scientific">Nicotiana attenuata</name>
    <name type="common">Coyote tobacco</name>
    <dbReference type="NCBI Taxonomy" id="49451"/>
    <lineage>
        <taxon>Eukaryota</taxon>
        <taxon>Viridiplantae</taxon>
        <taxon>Streptophyta</taxon>
        <taxon>Embryophyta</taxon>
        <taxon>Tracheophyta</taxon>
        <taxon>Spermatophyta</taxon>
        <taxon>Magnoliopsida</taxon>
        <taxon>eudicotyledons</taxon>
        <taxon>Gunneridae</taxon>
        <taxon>Pentapetalae</taxon>
        <taxon>asterids</taxon>
        <taxon>lamiids</taxon>
        <taxon>Solanales</taxon>
        <taxon>Solanaceae</taxon>
        <taxon>Nicotianoideae</taxon>
        <taxon>Nicotianeae</taxon>
        <taxon>Nicotiana</taxon>
    </lineage>
</organism>
<dbReference type="KEGG" id="nau:109235076"/>
<evidence type="ECO:0000313" key="2">
    <source>
        <dbReference type="Proteomes" id="UP000187609"/>
    </source>
</evidence>
<dbReference type="PANTHER" id="PTHR48165:SF1">
    <property type="entry name" value="TRANSMEMBRANE PROTEIN"/>
    <property type="match status" value="1"/>
</dbReference>
<sequence length="102" mass="11643">MWRILVTMRQNLQNMGKSPRVGDENMINIRVDQTAGGRSTRQNWHGFSIICGILRAPLYLFSCLNHPRINGTDGVWVSGDFSQVSEMNHLMVSDSMRYAILM</sequence>
<dbReference type="Gramene" id="OIS97300">
    <property type="protein sequence ID" value="OIS97300"/>
    <property type="gene ID" value="A4A49_18092"/>
</dbReference>
<keyword evidence="2" id="KW-1185">Reference proteome</keyword>
<dbReference type="OrthoDB" id="1857384at2759"/>
<evidence type="ECO:0000313" key="1">
    <source>
        <dbReference type="EMBL" id="OIS97300.1"/>
    </source>
</evidence>
<name>A0A1J6HWU2_NICAT</name>
<reference evidence="1" key="1">
    <citation type="submission" date="2016-11" db="EMBL/GenBank/DDBJ databases">
        <title>The genome of Nicotiana attenuata.</title>
        <authorList>
            <person name="Xu S."/>
            <person name="Brockmoeller T."/>
            <person name="Gaquerel E."/>
            <person name="Navarro A."/>
            <person name="Kuhl H."/>
            <person name="Gase K."/>
            <person name="Ling Z."/>
            <person name="Zhou W."/>
            <person name="Kreitzer C."/>
            <person name="Stanke M."/>
            <person name="Tang H."/>
            <person name="Lyons E."/>
            <person name="Pandey P."/>
            <person name="Pandey S.P."/>
            <person name="Timmermann B."/>
            <person name="Baldwin I.T."/>
        </authorList>
    </citation>
    <scope>NUCLEOTIDE SEQUENCE [LARGE SCALE GENOMIC DNA]</scope>
    <source>
        <strain evidence="1">UT</strain>
    </source>
</reference>
<proteinExistence type="predicted"/>
<dbReference type="PANTHER" id="PTHR48165">
    <property type="entry name" value="BNAC03G44900D PROTEIN"/>
    <property type="match status" value="1"/>
</dbReference>
<dbReference type="OMA" id="NAVMMRF"/>
<dbReference type="AlphaFoldDB" id="A0A1J6HWU2"/>
<dbReference type="EMBL" id="MJEQ01037193">
    <property type="protein sequence ID" value="OIS97300.1"/>
    <property type="molecule type" value="Genomic_DNA"/>
</dbReference>
<protein>
    <submittedName>
        <fullName evidence="1">Uncharacterized protein</fullName>
    </submittedName>
</protein>